<feature type="chain" id="PRO_5015849478" description="Beta-lactamase" evidence="2">
    <location>
        <begin position="26"/>
        <end position="282"/>
    </location>
</feature>
<feature type="compositionally biased region" description="Polar residues" evidence="1">
    <location>
        <begin position="229"/>
        <end position="238"/>
    </location>
</feature>
<feature type="compositionally biased region" description="Low complexity" evidence="1">
    <location>
        <begin position="212"/>
        <end position="228"/>
    </location>
</feature>
<protein>
    <recommendedName>
        <fullName evidence="5">Beta-lactamase</fullName>
    </recommendedName>
</protein>
<dbReference type="InterPro" id="IPR011990">
    <property type="entry name" value="TPR-like_helical_dom_sf"/>
</dbReference>
<proteinExistence type="predicted"/>
<keyword evidence="2" id="KW-0732">Signal</keyword>
<dbReference type="SUPFAM" id="SSF81901">
    <property type="entry name" value="HCP-like"/>
    <property type="match status" value="1"/>
</dbReference>
<reference evidence="3 4" key="1">
    <citation type="submission" date="2017-08" db="EMBL/GenBank/DDBJ databases">
        <title>Infants hospitalized years apart are colonized by the same room-sourced microbial strains.</title>
        <authorList>
            <person name="Brooks B."/>
            <person name="Olm M.R."/>
            <person name="Firek B.A."/>
            <person name="Baker R."/>
            <person name="Thomas B.C."/>
            <person name="Morowitz M.J."/>
            <person name="Banfield J.F."/>
        </authorList>
    </citation>
    <scope>NUCLEOTIDE SEQUENCE [LARGE SCALE GENOMIC DNA]</scope>
    <source>
        <strain evidence="3">S2_005_003_R2_47</strain>
    </source>
</reference>
<feature type="signal peptide" evidence="2">
    <location>
        <begin position="1"/>
        <end position="25"/>
    </location>
</feature>
<evidence type="ECO:0000256" key="2">
    <source>
        <dbReference type="SAM" id="SignalP"/>
    </source>
</evidence>
<dbReference type="AlphaFoldDB" id="A0A2W5L032"/>
<feature type="region of interest" description="Disordered" evidence="1">
    <location>
        <begin position="205"/>
        <end position="259"/>
    </location>
</feature>
<gene>
    <name evidence="3" type="ORF">DI569_07570</name>
</gene>
<accession>A0A2W5L032</accession>
<evidence type="ECO:0000313" key="3">
    <source>
        <dbReference type="EMBL" id="PZQ22586.1"/>
    </source>
</evidence>
<dbReference type="EMBL" id="QFPJ01000013">
    <property type="protein sequence ID" value="PZQ22586.1"/>
    <property type="molecule type" value="Genomic_DNA"/>
</dbReference>
<name>A0A2W5L032_SPHMC</name>
<organism evidence="3 4">
    <name type="scientific">Sphingopyxis macrogoltabida</name>
    <name type="common">Sphingomonas macrogoltabidus</name>
    <dbReference type="NCBI Taxonomy" id="33050"/>
    <lineage>
        <taxon>Bacteria</taxon>
        <taxon>Pseudomonadati</taxon>
        <taxon>Pseudomonadota</taxon>
        <taxon>Alphaproteobacteria</taxon>
        <taxon>Sphingomonadales</taxon>
        <taxon>Sphingomonadaceae</taxon>
        <taxon>Sphingopyxis</taxon>
    </lineage>
</organism>
<evidence type="ECO:0000313" key="4">
    <source>
        <dbReference type="Proteomes" id="UP000248597"/>
    </source>
</evidence>
<dbReference type="Proteomes" id="UP000248597">
    <property type="component" value="Unassembled WGS sequence"/>
</dbReference>
<feature type="compositionally biased region" description="Basic and acidic residues" evidence="1">
    <location>
        <begin position="239"/>
        <end position="249"/>
    </location>
</feature>
<dbReference type="Gene3D" id="1.25.40.10">
    <property type="entry name" value="Tetratricopeptide repeat domain"/>
    <property type="match status" value="1"/>
</dbReference>
<sequence length="282" mass="29969">MIRLIHALPLLIAASLSMAMAMAIAAEPTDRTAKRSLSIETLESECAADQSASCDEASLRYQFGRGVAADPAKAAALRLRLCDLGSASECGLYAGRVWLSKPGYPKKDIAIVARYAKRGCLGNDALSCGLAYTVSKTPNTYGAADRATLYRKLCAVGKPADCGAAAYDEGERGNYPLAIDLAKQACAKGQSYACSNANAYAVRQQNREKRAAAAARPSSPPAANRPSSQSGASMYQPSSDRRSRNRDQGRSGTESCSRSGGGLGTRYWYYGFNNQKQYGPCI</sequence>
<evidence type="ECO:0000256" key="1">
    <source>
        <dbReference type="SAM" id="MobiDB-lite"/>
    </source>
</evidence>
<evidence type="ECO:0008006" key="5">
    <source>
        <dbReference type="Google" id="ProtNLM"/>
    </source>
</evidence>
<comment type="caution">
    <text evidence="3">The sequence shown here is derived from an EMBL/GenBank/DDBJ whole genome shotgun (WGS) entry which is preliminary data.</text>
</comment>